<evidence type="ECO:0000256" key="3">
    <source>
        <dbReference type="ARBA" id="ARBA00004735"/>
    </source>
</evidence>
<dbReference type="PROSITE" id="PS00533">
    <property type="entry name" value="PORPHOBILINOGEN_DEAM"/>
    <property type="match status" value="1"/>
</dbReference>
<dbReference type="Gene3D" id="3.30.160.40">
    <property type="entry name" value="Porphobilinogen deaminase, C-terminal domain"/>
    <property type="match status" value="1"/>
</dbReference>
<dbReference type="InterPro" id="IPR000860">
    <property type="entry name" value="HemC"/>
</dbReference>
<name>A0A9N9AWZ0_9GLOM</name>
<dbReference type="GO" id="GO:0004418">
    <property type="term" value="F:hydroxymethylbilane synthase activity"/>
    <property type="evidence" value="ECO:0007669"/>
    <property type="project" value="UniProtKB-EC"/>
</dbReference>
<dbReference type="Pfam" id="PF01379">
    <property type="entry name" value="Porphobil_deam"/>
    <property type="match status" value="1"/>
</dbReference>
<evidence type="ECO:0000313" key="15">
    <source>
        <dbReference type="Proteomes" id="UP000789572"/>
    </source>
</evidence>
<comment type="cofactor">
    <cofactor evidence="1">
        <name>dipyrromethane</name>
        <dbReference type="ChEBI" id="CHEBI:60342"/>
    </cofactor>
</comment>
<dbReference type="PANTHER" id="PTHR11557">
    <property type="entry name" value="PORPHOBILINOGEN DEAMINASE"/>
    <property type="match status" value="1"/>
</dbReference>
<comment type="pathway">
    <text evidence="3">Porphyrin-containing compound metabolism; protoporphyrin-IX biosynthesis; coproporphyrinogen-III from 5-aminolevulinate: step 2/4.</text>
</comment>
<dbReference type="OrthoDB" id="564646at2759"/>
<evidence type="ECO:0000256" key="4">
    <source>
        <dbReference type="ARBA" id="ARBA00005638"/>
    </source>
</evidence>
<keyword evidence="8" id="KW-0350">Heme biosynthesis</keyword>
<gene>
    <name evidence="14" type="ORF">POCULU_LOCUS4707</name>
</gene>
<evidence type="ECO:0000256" key="9">
    <source>
        <dbReference type="ARBA" id="ARBA00023244"/>
    </source>
</evidence>
<sequence>MTTKTAYIIGSRKSQLALVQTQQVHDALVAAYPSLTFSITSMTTVGDHILNQPLFQIGERSLFTKELEIALQNKVVDLVVHSLKDLPTRLPDGMTIGAILTRENPKDALVIKKGLTAKSLEDLPKGSVVGTSSVRRIAQLKKAFPDLEFQNVRGNLNTRLSKLDAPDGPYSAIILAVAGLVRLGFDDRITQILPESVILHAVGQGALAIECRAEDTDVLHLLSVLDDRDTRLRCTAERALLRTLEGGCSVPIGVSTEFLDGQDEKKILRLKGLVASLDGSEVVTSEVIKEIDGNGIEAATELGQEVAKSLVEKGADQILANLTKSRK</sequence>
<keyword evidence="15" id="KW-1185">Reference proteome</keyword>
<evidence type="ECO:0000256" key="11">
    <source>
        <dbReference type="ARBA" id="ARBA00033064"/>
    </source>
</evidence>
<comment type="similarity">
    <text evidence="4">Belongs to the HMBS family.</text>
</comment>
<evidence type="ECO:0000256" key="2">
    <source>
        <dbReference type="ARBA" id="ARBA00002869"/>
    </source>
</evidence>
<dbReference type="Proteomes" id="UP000789572">
    <property type="component" value="Unassembled WGS sequence"/>
</dbReference>
<dbReference type="PANTHER" id="PTHR11557:SF0">
    <property type="entry name" value="PORPHOBILINOGEN DEAMINASE"/>
    <property type="match status" value="1"/>
</dbReference>
<dbReference type="HAMAP" id="MF_00260">
    <property type="entry name" value="Porphobil_deam"/>
    <property type="match status" value="1"/>
</dbReference>
<dbReference type="FunFam" id="3.40.190.10:FF:000005">
    <property type="entry name" value="Porphobilinogen deaminase"/>
    <property type="match status" value="1"/>
</dbReference>
<dbReference type="SUPFAM" id="SSF53850">
    <property type="entry name" value="Periplasmic binding protein-like II"/>
    <property type="match status" value="1"/>
</dbReference>
<evidence type="ECO:0000313" key="14">
    <source>
        <dbReference type="EMBL" id="CAG8544603.1"/>
    </source>
</evidence>
<dbReference type="FunFam" id="3.30.160.40:FF:000002">
    <property type="entry name" value="Porphobilinogen deaminase"/>
    <property type="match status" value="1"/>
</dbReference>
<dbReference type="GO" id="GO:0005737">
    <property type="term" value="C:cytoplasm"/>
    <property type="evidence" value="ECO:0007669"/>
    <property type="project" value="TreeGrafter"/>
</dbReference>
<organism evidence="14 15">
    <name type="scientific">Paraglomus occultum</name>
    <dbReference type="NCBI Taxonomy" id="144539"/>
    <lineage>
        <taxon>Eukaryota</taxon>
        <taxon>Fungi</taxon>
        <taxon>Fungi incertae sedis</taxon>
        <taxon>Mucoromycota</taxon>
        <taxon>Glomeromycotina</taxon>
        <taxon>Glomeromycetes</taxon>
        <taxon>Paraglomerales</taxon>
        <taxon>Paraglomeraceae</taxon>
        <taxon>Paraglomus</taxon>
    </lineage>
</organism>
<comment type="function">
    <text evidence="2">Tetrapolymerization of the monopyrrole PBG into the hydroxymethylbilane pre-uroporphyrinogen in several discrete steps.</text>
</comment>
<comment type="caution">
    <text evidence="14">The sequence shown here is derived from an EMBL/GenBank/DDBJ whole genome shotgun (WGS) entry which is preliminary data.</text>
</comment>
<evidence type="ECO:0000256" key="7">
    <source>
        <dbReference type="ARBA" id="ARBA00022679"/>
    </source>
</evidence>
<keyword evidence="9" id="KW-0627">Porphyrin biosynthesis</keyword>
<dbReference type="Pfam" id="PF03900">
    <property type="entry name" value="Porphobil_deamC"/>
    <property type="match status" value="1"/>
</dbReference>
<dbReference type="PIRSF" id="PIRSF001438">
    <property type="entry name" value="4pyrrol_synth_OHMeBilane_synth"/>
    <property type="match status" value="1"/>
</dbReference>
<dbReference type="InterPro" id="IPR036803">
    <property type="entry name" value="Porphobilinogen_deaminase_C_sf"/>
</dbReference>
<dbReference type="SUPFAM" id="SSF54782">
    <property type="entry name" value="Porphobilinogen deaminase (hydroxymethylbilane synthase), C-terminal domain"/>
    <property type="match status" value="1"/>
</dbReference>
<evidence type="ECO:0000256" key="5">
    <source>
        <dbReference type="ARBA" id="ARBA00012655"/>
    </source>
</evidence>
<dbReference type="InterPro" id="IPR022417">
    <property type="entry name" value="Porphobilin_deaminase_N"/>
</dbReference>
<evidence type="ECO:0000256" key="10">
    <source>
        <dbReference type="ARBA" id="ARBA00030685"/>
    </source>
</evidence>
<protein>
    <recommendedName>
        <fullName evidence="6">Porphobilinogen deaminase</fullName>
        <ecNumber evidence="5">2.5.1.61</ecNumber>
    </recommendedName>
    <alternativeName>
        <fullName evidence="11">Hydroxymethylbilane synthase</fullName>
    </alternativeName>
    <alternativeName>
        <fullName evidence="10">Pre-uroporphyrinogen synthase</fullName>
    </alternativeName>
</protein>
<dbReference type="NCBIfam" id="TIGR00212">
    <property type="entry name" value="hemC"/>
    <property type="match status" value="1"/>
</dbReference>
<keyword evidence="7" id="KW-0808">Transferase</keyword>
<proteinExistence type="inferred from homology"/>
<dbReference type="InterPro" id="IPR022419">
    <property type="entry name" value="Porphobilin_deaminase_cofac_BS"/>
</dbReference>
<reference evidence="14" key="1">
    <citation type="submission" date="2021-06" db="EMBL/GenBank/DDBJ databases">
        <authorList>
            <person name="Kallberg Y."/>
            <person name="Tangrot J."/>
            <person name="Rosling A."/>
        </authorList>
    </citation>
    <scope>NUCLEOTIDE SEQUENCE</scope>
    <source>
        <strain evidence="14">IA702</strain>
    </source>
</reference>
<evidence type="ECO:0000259" key="12">
    <source>
        <dbReference type="Pfam" id="PF01379"/>
    </source>
</evidence>
<dbReference type="InterPro" id="IPR022418">
    <property type="entry name" value="Porphobilinogen_deaminase_C"/>
</dbReference>
<evidence type="ECO:0000256" key="6">
    <source>
        <dbReference type="ARBA" id="ARBA00016519"/>
    </source>
</evidence>
<dbReference type="FunFam" id="3.40.190.10:FF:000004">
    <property type="entry name" value="Porphobilinogen deaminase"/>
    <property type="match status" value="1"/>
</dbReference>
<dbReference type="EC" id="2.5.1.61" evidence="5"/>
<accession>A0A9N9AWZ0</accession>
<dbReference type="GO" id="GO:0006783">
    <property type="term" value="P:heme biosynthetic process"/>
    <property type="evidence" value="ECO:0007669"/>
    <property type="project" value="UniProtKB-KW"/>
</dbReference>
<dbReference type="PRINTS" id="PR00151">
    <property type="entry name" value="PORPHBDMNASE"/>
</dbReference>
<evidence type="ECO:0000256" key="8">
    <source>
        <dbReference type="ARBA" id="ARBA00023133"/>
    </source>
</evidence>
<dbReference type="CDD" id="cd13645">
    <property type="entry name" value="PBP2_HuPBGD_like"/>
    <property type="match status" value="1"/>
</dbReference>
<feature type="domain" description="Porphobilinogen deaminase C-terminal" evidence="13">
    <location>
        <begin position="232"/>
        <end position="311"/>
    </location>
</feature>
<evidence type="ECO:0000256" key="1">
    <source>
        <dbReference type="ARBA" id="ARBA00001916"/>
    </source>
</evidence>
<evidence type="ECO:0000259" key="13">
    <source>
        <dbReference type="Pfam" id="PF03900"/>
    </source>
</evidence>
<dbReference type="AlphaFoldDB" id="A0A9N9AWZ0"/>
<dbReference type="EMBL" id="CAJVPJ010000631">
    <property type="protein sequence ID" value="CAG8544603.1"/>
    <property type="molecule type" value="Genomic_DNA"/>
</dbReference>
<dbReference type="Gene3D" id="3.40.190.10">
    <property type="entry name" value="Periplasmic binding protein-like II"/>
    <property type="match status" value="2"/>
</dbReference>
<feature type="domain" description="Porphobilinogen deaminase N-terminal" evidence="12">
    <location>
        <begin position="8"/>
        <end position="218"/>
    </location>
</feature>